<dbReference type="SUPFAM" id="SSF46785">
    <property type="entry name" value="Winged helix' DNA-binding domain"/>
    <property type="match status" value="1"/>
</dbReference>
<accession>A0A7W4UK21</accession>
<gene>
    <name evidence="2" type="ORF">FHR80_004524</name>
</gene>
<name>A0A7W4UK21_9CELL</name>
<dbReference type="InterPro" id="IPR036390">
    <property type="entry name" value="WH_DNA-bd_sf"/>
</dbReference>
<dbReference type="AlphaFoldDB" id="A0A7W4UK21"/>
<organism evidence="2 3">
    <name type="scientific">Cellulomonas cellasea</name>
    <dbReference type="NCBI Taxonomy" id="43670"/>
    <lineage>
        <taxon>Bacteria</taxon>
        <taxon>Bacillati</taxon>
        <taxon>Actinomycetota</taxon>
        <taxon>Actinomycetes</taxon>
        <taxon>Micrococcales</taxon>
        <taxon>Cellulomonadaceae</taxon>
        <taxon>Cellulomonas</taxon>
    </lineage>
</organism>
<reference evidence="2 3" key="1">
    <citation type="submission" date="2020-08" db="EMBL/GenBank/DDBJ databases">
        <title>The Agave Microbiome: Exploring the role of microbial communities in plant adaptations to desert environments.</title>
        <authorList>
            <person name="Partida-Martinez L.P."/>
        </authorList>
    </citation>
    <scope>NUCLEOTIDE SEQUENCE [LARGE SCALE GENOMIC DNA]</scope>
    <source>
        <strain evidence="2 3">RAS26</strain>
    </source>
</reference>
<dbReference type="Proteomes" id="UP000518206">
    <property type="component" value="Unassembled WGS sequence"/>
</dbReference>
<evidence type="ECO:0000313" key="3">
    <source>
        <dbReference type="Proteomes" id="UP000518206"/>
    </source>
</evidence>
<sequence>MSSRGRLEYRSRDERALTLALPKAPAAVRIYGPDGCCAALCLDLDASRGGAAAVEADAARLIAWLTARGARVVTDRAPSGGVHIYVPLRERVPYETAREVVEALAASHPTLDASPHRSLKTGCIRPPGSAHKSGGHQTLTMSLTAAYDVLRRPNGPEVLEAIRTDLAAEIAAWHATLSPTDPDAAAGVAAARPDIDEVPTGARRAIGARVRHIAETGQWQGYGYASASEARQGVITAAVAARWELVDVAARVADGRWPGLAALYAKYAPTRRHTSLAADWAKARTFLTSQRTAGEGGQSPAGRSHTSPSESLAGGSPPVEAQDDHDHIRTWRTLLRAFELHRLPGRRNHLARFILRALGEAAHKTGTRYVAFGTRSLAVATGTEYSSVAAVLRRLADEPGGWIDLIEPARGERADLYALTIPTDLTGAAADLRWDRGHAHALRPAFRELGHAAAFVFEAVEAGRATTITALVPATGLHRDTVTRAVEVLVAHGLLERSPTGLTAHPGRLRAVAELLGTLDAVTAQLRRYARDRELWRAYLARHDPEQREPSAGDVEDLWWPPGDAEDVTWTVGHLIARTA</sequence>
<evidence type="ECO:0000313" key="2">
    <source>
        <dbReference type="EMBL" id="MBB2925577.1"/>
    </source>
</evidence>
<reference evidence="2 3" key="2">
    <citation type="submission" date="2020-08" db="EMBL/GenBank/DDBJ databases">
        <authorList>
            <person name="Partida-Martinez L."/>
            <person name="Huntemann M."/>
            <person name="Clum A."/>
            <person name="Wang J."/>
            <person name="Palaniappan K."/>
            <person name="Ritter S."/>
            <person name="Chen I.-M."/>
            <person name="Stamatis D."/>
            <person name="Reddy T."/>
            <person name="O'Malley R."/>
            <person name="Daum C."/>
            <person name="Shapiro N."/>
            <person name="Ivanova N."/>
            <person name="Kyrpides N."/>
            <person name="Woyke T."/>
        </authorList>
    </citation>
    <scope>NUCLEOTIDE SEQUENCE [LARGE SCALE GENOMIC DNA]</scope>
    <source>
        <strain evidence="2 3">RAS26</strain>
    </source>
</reference>
<dbReference type="RefSeq" id="WP_183298286.1">
    <property type="nucleotide sequence ID" value="NZ_JACHVX010000012.1"/>
</dbReference>
<feature type="region of interest" description="Disordered" evidence="1">
    <location>
        <begin position="290"/>
        <end position="324"/>
    </location>
</feature>
<evidence type="ECO:0000256" key="1">
    <source>
        <dbReference type="SAM" id="MobiDB-lite"/>
    </source>
</evidence>
<dbReference type="EMBL" id="JACHVX010000012">
    <property type="protein sequence ID" value="MBB2925577.1"/>
    <property type="molecule type" value="Genomic_DNA"/>
</dbReference>
<proteinExistence type="predicted"/>
<protein>
    <submittedName>
        <fullName evidence="2">Uncharacterized protein</fullName>
    </submittedName>
</protein>
<comment type="caution">
    <text evidence="2">The sequence shown here is derived from an EMBL/GenBank/DDBJ whole genome shotgun (WGS) entry which is preliminary data.</text>
</comment>
<dbReference type="InterPro" id="IPR036388">
    <property type="entry name" value="WH-like_DNA-bd_sf"/>
</dbReference>
<dbReference type="Gene3D" id="1.10.10.10">
    <property type="entry name" value="Winged helix-like DNA-binding domain superfamily/Winged helix DNA-binding domain"/>
    <property type="match status" value="1"/>
</dbReference>